<evidence type="ECO:0000256" key="4">
    <source>
        <dbReference type="ARBA" id="ARBA00022605"/>
    </source>
</evidence>
<comment type="caution">
    <text evidence="10">The sequence shown here is derived from an EMBL/GenBank/DDBJ whole genome shotgun (WGS) entry which is preliminary data.</text>
</comment>
<evidence type="ECO:0000256" key="5">
    <source>
        <dbReference type="ARBA" id="ARBA00023154"/>
    </source>
</evidence>
<dbReference type="Proteomes" id="UP000700059">
    <property type="component" value="Unassembled WGS sequence"/>
</dbReference>
<name>A0ABS7JM48_9HELI</name>
<keyword evidence="6 10" id="KW-0413">Isomerase</keyword>
<dbReference type="NCBIfam" id="TIGR00652">
    <property type="entry name" value="DapF"/>
    <property type="match status" value="1"/>
</dbReference>
<keyword evidence="4" id="KW-0028">Amino-acid biosynthesis</keyword>
<reference evidence="10 11" key="1">
    <citation type="submission" date="2021-08" db="EMBL/GenBank/DDBJ databases">
        <title>Helicobacter spp. isolated from feces of Anatolian Ground Squirrel (Spermophilus xanthoprymnus) in Turkey.</title>
        <authorList>
            <person name="Aydin F."/>
            <person name="Abay S."/>
            <person name="Kayman T."/>
            <person name="Karakaya E."/>
            <person name="Saticioglu I.B."/>
        </authorList>
    </citation>
    <scope>NUCLEOTIDE SEQUENCE [LARGE SCALE GENOMIC DNA]</scope>
    <source>
        <strain evidence="10 11">Faydin-H70</strain>
    </source>
</reference>
<feature type="active site" evidence="9">
    <location>
        <position position="71"/>
    </location>
</feature>
<dbReference type="InterPro" id="IPR018510">
    <property type="entry name" value="DAP_epimerase_AS"/>
</dbReference>
<dbReference type="PANTHER" id="PTHR31689:SF0">
    <property type="entry name" value="DIAMINOPIMELATE EPIMERASE"/>
    <property type="match status" value="1"/>
</dbReference>
<organism evidence="10 11">
    <name type="scientific">Helicobacter turcicus</name>
    <dbReference type="NCBI Taxonomy" id="2867412"/>
    <lineage>
        <taxon>Bacteria</taxon>
        <taxon>Pseudomonadati</taxon>
        <taxon>Campylobacterota</taxon>
        <taxon>Epsilonproteobacteria</taxon>
        <taxon>Campylobacterales</taxon>
        <taxon>Helicobacteraceae</taxon>
        <taxon>Helicobacter</taxon>
    </lineage>
</organism>
<evidence type="ECO:0000256" key="3">
    <source>
        <dbReference type="ARBA" id="ARBA00013080"/>
    </source>
</evidence>
<comment type="pathway">
    <text evidence="1">Amino-acid biosynthesis; L-lysine biosynthesis via DAP pathway; DL-2,6-diaminopimelate from LL-2,6-diaminopimelate: step 1/1.</text>
</comment>
<evidence type="ECO:0000256" key="9">
    <source>
        <dbReference type="PROSITE-ProRule" id="PRU10125"/>
    </source>
</evidence>
<protein>
    <recommendedName>
        <fullName evidence="3 8">Diaminopimelate epimerase</fullName>
        <ecNumber evidence="3 8">5.1.1.7</ecNumber>
    </recommendedName>
</protein>
<proteinExistence type="inferred from homology"/>
<dbReference type="Gene3D" id="3.10.310.10">
    <property type="entry name" value="Diaminopimelate Epimerase, Chain A, domain 1"/>
    <property type="match status" value="2"/>
</dbReference>
<evidence type="ECO:0000256" key="2">
    <source>
        <dbReference type="ARBA" id="ARBA00010219"/>
    </source>
</evidence>
<dbReference type="EMBL" id="JAIGYQ010000003">
    <property type="protein sequence ID" value="MBX7490468.1"/>
    <property type="molecule type" value="Genomic_DNA"/>
</dbReference>
<sequence length="245" mass="27643">MFFSKYSASGNDFIITHIFGMQPHGFDKLAQRICNRHQGVGADGLIILKPHLEYDFEWEFYNCDGSVAQMCGNGSRVAAMYAYHLGIAGVKQRFLTLAGVIDTTIENEEVESALSGVKVLQESICEFGNTWALIDTGVPHLVCEKKGELGKEDLRFLRHKYNANVNIATIEKDRVIARTFERGVEDETLACGTGMAAMFYYLLSANKIPNPCLFNPASKEDLFLREYQQRLYLKGKVHKICDFVY</sequence>
<evidence type="ECO:0000313" key="10">
    <source>
        <dbReference type="EMBL" id="MBX7490468.1"/>
    </source>
</evidence>
<evidence type="ECO:0000256" key="7">
    <source>
        <dbReference type="ARBA" id="ARBA00051712"/>
    </source>
</evidence>
<evidence type="ECO:0000256" key="8">
    <source>
        <dbReference type="NCBIfam" id="TIGR00652"/>
    </source>
</evidence>
<dbReference type="PROSITE" id="PS01326">
    <property type="entry name" value="DAP_EPIMERASE"/>
    <property type="match status" value="1"/>
</dbReference>
<evidence type="ECO:0000256" key="1">
    <source>
        <dbReference type="ARBA" id="ARBA00005196"/>
    </source>
</evidence>
<evidence type="ECO:0000256" key="6">
    <source>
        <dbReference type="ARBA" id="ARBA00023235"/>
    </source>
</evidence>
<accession>A0ABS7JM48</accession>
<dbReference type="EC" id="5.1.1.7" evidence="3 8"/>
<dbReference type="Pfam" id="PF01678">
    <property type="entry name" value="DAP_epimerase"/>
    <property type="match status" value="1"/>
</dbReference>
<evidence type="ECO:0000313" key="11">
    <source>
        <dbReference type="Proteomes" id="UP000700059"/>
    </source>
</evidence>
<keyword evidence="11" id="KW-1185">Reference proteome</keyword>
<dbReference type="GO" id="GO:0008837">
    <property type="term" value="F:diaminopimelate epimerase activity"/>
    <property type="evidence" value="ECO:0007669"/>
    <property type="project" value="UniProtKB-EC"/>
</dbReference>
<gene>
    <name evidence="10" type="primary">dapF</name>
    <name evidence="10" type="ORF">K4G57_03165</name>
</gene>
<dbReference type="SUPFAM" id="SSF54506">
    <property type="entry name" value="Diaminopimelate epimerase-like"/>
    <property type="match status" value="2"/>
</dbReference>
<dbReference type="InterPro" id="IPR001653">
    <property type="entry name" value="DAP_epimerase_DapF"/>
</dbReference>
<keyword evidence="5" id="KW-0457">Lysine biosynthesis</keyword>
<comment type="catalytic activity">
    <reaction evidence="7">
        <text>(2S,6S)-2,6-diaminopimelate = meso-2,6-diaminopimelate</text>
        <dbReference type="Rhea" id="RHEA:15393"/>
        <dbReference type="ChEBI" id="CHEBI:57609"/>
        <dbReference type="ChEBI" id="CHEBI:57791"/>
        <dbReference type="EC" id="5.1.1.7"/>
    </reaction>
</comment>
<dbReference type="PANTHER" id="PTHR31689">
    <property type="entry name" value="DIAMINOPIMELATE EPIMERASE, CHLOROPLASTIC"/>
    <property type="match status" value="1"/>
</dbReference>
<comment type="similarity">
    <text evidence="2">Belongs to the diaminopimelate epimerase family.</text>
</comment>
<dbReference type="RefSeq" id="WP_221531730.1">
    <property type="nucleotide sequence ID" value="NZ_JAIGYP010000003.1"/>
</dbReference>